<evidence type="ECO:0008006" key="5">
    <source>
        <dbReference type="Google" id="ProtNLM"/>
    </source>
</evidence>
<keyword evidence="2" id="KW-0812">Transmembrane</keyword>
<reference evidence="3" key="1">
    <citation type="submission" date="2015-04" db="UniProtKB">
        <authorList>
            <consortium name="EnsemblPlants"/>
        </authorList>
    </citation>
    <scope>IDENTIFICATION</scope>
</reference>
<evidence type="ECO:0000256" key="2">
    <source>
        <dbReference type="SAM" id="Phobius"/>
    </source>
</evidence>
<feature type="compositionally biased region" description="Basic and acidic residues" evidence="1">
    <location>
        <begin position="189"/>
        <end position="199"/>
    </location>
</feature>
<accession>A0A0E0BPJ3</accession>
<dbReference type="EnsemblPlants" id="OGLUM12G04940.1">
    <property type="protein sequence ID" value="OGLUM12G04940.1"/>
    <property type="gene ID" value="OGLUM12G04940"/>
</dbReference>
<dbReference type="HOGENOM" id="CLU_1374117_0_0_1"/>
<keyword evidence="4" id="KW-1185">Reference proteome</keyword>
<organism evidence="3">
    <name type="scientific">Oryza glumipatula</name>
    <dbReference type="NCBI Taxonomy" id="40148"/>
    <lineage>
        <taxon>Eukaryota</taxon>
        <taxon>Viridiplantae</taxon>
        <taxon>Streptophyta</taxon>
        <taxon>Embryophyta</taxon>
        <taxon>Tracheophyta</taxon>
        <taxon>Spermatophyta</taxon>
        <taxon>Magnoliopsida</taxon>
        <taxon>Liliopsida</taxon>
        <taxon>Poales</taxon>
        <taxon>Poaceae</taxon>
        <taxon>BOP clade</taxon>
        <taxon>Oryzoideae</taxon>
        <taxon>Oryzeae</taxon>
        <taxon>Oryzinae</taxon>
        <taxon>Oryza</taxon>
    </lineage>
</organism>
<feature type="compositionally biased region" description="Basic and acidic residues" evidence="1">
    <location>
        <begin position="25"/>
        <end position="36"/>
    </location>
</feature>
<feature type="transmembrane region" description="Helical" evidence="2">
    <location>
        <begin position="55"/>
        <end position="74"/>
    </location>
</feature>
<protein>
    <recommendedName>
        <fullName evidence="5">DUF834 domain-containing protein</fullName>
    </recommendedName>
</protein>
<evidence type="ECO:0000313" key="3">
    <source>
        <dbReference type="EnsemblPlants" id="OGLUM12G04940.1"/>
    </source>
</evidence>
<feature type="compositionally biased region" description="Low complexity" evidence="1">
    <location>
        <begin position="37"/>
        <end position="47"/>
    </location>
</feature>
<sequence>MRAQRRAGKKRGRGEEAGAAVGGVERARQRWRESGREAAGTAGAVGRAAGESGSGAAALVMLQLFTAGVFVVLVDLHERGRRSSGGRRAAGDYDGAGGLVGERRGDKRSAATSSPMRRATPSPAGLISALEDEVDGLLVVGAVPGWERRRGGLVIVVVGQGGLGALLAGEERVPAELHSRACRRQWRPSARERGKAKSP</sequence>
<name>A0A0E0BPJ3_9ORYZ</name>
<dbReference type="Gramene" id="OGLUM12G04940.1">
    <property type="protein sequence ID" value="OGLUM12G04940.1"/>
    <property type="gene ID" value="OGLUM12G04940"/>
</dbReference>
<feature type="region of interest" description="Disordered" evidence="1">
    <location>
        <begin position="178"/>
        <end position="199"/>
    </location>
</feature>
<feature type="region of interest" description="Disordered" evidence="1">
    <location>
        <begin position="82"/>
        <end position="123"/>
    </location>
</feature>
<feature type="region of interest" description="Disordered" evidence="1">
    <location>
        <begin position="1"/>
        <end position="47"/>
    </location>
</feature>
<keyword evidence="2" id="KW-0472">Membrane</keyword>
<dbReference type="AlphaFoldDB" id="A0A0E0BPJ3"/>
<evidence type="ECO:0000256" key="1">
    <source>
        <dbReference type="SAM" id="MobiDB-lite"/>
    </source>
</evidence>
<keyword evidence="2" id="KW-1133">Transmembrane helix</keyword>
<dbReference type="Proteomes" id="UP000026961">
    <property type="component" value="Chromosome 12"/>
</dbReference>
<reference evidence="3" key="2">
    <citation type="submission" date="2018-05" db="EMBL/GenBank/DDBJ databases">
        <title>OgluRS3 (Oryza glumaepatula Reference Sequence Version 3).</title>
        <authorList>
            <person name="Zhang J."/>
            <person name="Kudrna D."/>
            <person name="Lee S."/>
            <person name="Talag J."/>
            <person name="Welchert J."/>
            <person name="Wing R.A."/>
        </authorList>
    </citation>
    <scope>NUCLEOTIDE SEQUENCE [LARGE SCALE GENOMIC DNA]</scope>
</reference>
<evidence type="ECO:0000313" key="4">
    <source>
        <dbReference type="Proteomes" id="UP000026961"/>
    </source>
</evidence>
<proteinExistence type="predicted"/>
<feature type="compositionally biased region" description="Basic residues" evidence="1">
    <location>
        <begin position="1"/>
        <end position="12"/>
    </location>
</feature>